<proteinExistence type="predicted"/>
<evidence type="ECO:0000256" key="1">
    <source>
        <dbReference type="SAM" id="MobiDB-lite"/>
    </source>
</evidence>
<accession>A0A6A6H9S8</accession>
<name>A0A6A6H9S8_VIRVR</name>
<keyword evidence="4" id="KW-1185">Reference proteome</keyword>
<dbReference type="EMBL" id="ML991800">
    <property type="protein sequence ID" value="KAF2234260.1"/>
    <property type="molecule type" value="Genomic_DNA"/>
</dbReference>
<gene>
    <name evidence="3" type="ORF">EV356DRAFT_502612</name>
</gene>
<sequence length="616" mass="62042">MRINIIVLLASSLLPHVLATGQNGITAMAQMNPSSAMSLGRSVEDVISDQNDASTSASTALPYSTVVPAENILGTHHDFHKLHNHPGMRRRDRAGFAGPGHRYYSDSGNNDTVTFYANKTCGVQTETIVYTTRNTTVTQVTIFSPPCGGPVMLHSFDQPASPVNTFMGPVTPSPAPIAGSIGTGGVLPPAAGATSRPQTVLHTSAPVPRPASEGPGIPQVTNIPQATNSPVANPAEEDKSVAGVVSAIQTLAQALPVIAEPDLGASGTYANPAKAGLQGDALGGLVPEEPQSGDVESVASRIVSQLVGSSGQDGSEPGGNKQDASMPDSGAQKADAPDASGPNAGEPEVDGSDASGSEASASGSSSVGSSIVAAMDIESVKGAMQDESAGGWNAGEAASPPNDQSTAAIASYAPERPGDLAKLVGTISDAAGSHSSPANEQAEPENGLTDVAGEEELSSNDPQPGPSAITVGNQIYSAVMSISQDGTSANELFEEAVVTLGTQVLTAEAFSGTSATLVMLGSRTLTVGGPAITAAGETVSAATNGIVIDGTMDAFSTITVSENGALSVSASRATNTEPTEPAAPTAPEANNEAGLSGNFPRVFWLSFCSWMLFILG</sequence>
<feature type="compositionally biased region" description="Low complexity" evidence="1">
    <location>
        <begin position="573"/>
        <end position="591"/>
    </location>
</feature>
<feature type="compositionally biased region" description="Polar residues" evidence="1">
    <location>
        <begin position="219"/>
        <end position="231"/>
    </location>
</feature>
<feature type="non-terminal residue" evidence="3">
    <location>
        <position position="1"/>
    </location>
</feature>
<dbReference type="OrthoDB" id="10687925at2759"/>
<dbReference type="Proteomes" id="UP000800092">
    <property type="component" value="Unassembled WGS sequence"/>
</dbReference>
<feature type="signal peptide" evidence="2">
    <location>
        <begin position="1"/>
        <end position="19"/>
    </location>
</feature>
<dbReference type="AlphaFoldDB" id="A0A6A6H9S8"/>
<feature type="region of interest" description="Disordered" evidence="1">
    <location>
        <begin position="569"/>
        <end position="591"/>
    </location>
</feature>
<reference evidence="3" key="1">
    <citation type="journal article" date="2020" name="Stud. Mycol.">
        <title>101 Dothideomycetes genomes: a test case for predicting lifestyles and emergence of pathogens.</title>
        <authorList>
            <person name="Haridas S."/>
            <person name="Albert R."/>
            <person name="Binder M."/>
            <person name="Bloem J."/>
            <person name="Labutti K."/>
            <person name="Salamov A."/>
            <person name="Andreopoulos B."/>
            <person name="Baker S."/>
            <person name="Barry K."/>
            <person name="Bills G."/>
            <person name="Bluhm B."/>
            <person name="Cannon C."/>
            <person name="Castanera R."/>
            <person name="Culley D."/>
            <person name="Daum C."/>
            <person name="Ezra D."/>
            <person name="Gonzalez J."/>
            <person name="Henrissat B."/>
            <person name="Kuo A."/>
            <person name="Liang C."/>
            <person name="Lipzen A."/>
            <person name="Lutzoni F."/>
            <person name="Magnuson J."/>
            <person name="Mondo S."/>
            <person name="Nolan M."/>
            <person name="Ohm R."/>
            <person name="Pangilinan J."/>
            <person name="Park H.-J."/>
            <person name="Ramirez L."/>
            <person name="Alfaro M."/>
            <person name="Sun H."/>
            <person name="Tritt A."/>
            <person name="Yoshinaga Y."/>
            <person name="Zwiers L.-H."/>
            <person name="Turgeon B."/>
            <person name="Goodwin S."/>
            <person name="Spatafora J."/>
            <person name="Crous P."/>
            <person name="Grigoriev I."/>
        </authorList>
    </citation>
    <scope>NUCLEOTIDE SEQUENCE</scope>
    <source>
        <strain evidence="3">Tuck. ex Michener</strain>
    </source>
</reference>
<feature type="region of interest" description="Disordered" evidence="1">
    <location>
        <begin position="201"/>
        <end position="235"/>
    </location>
</feature>
<feature type="chain" id="PRO_5025453412" evidence="2">
    <location>
        <begin position="20"/>
        <end position="616"/>
    </location>
</feature>
<feature type="region of interest" description="Disordered" evidence="1">
    <location>
        <begin position="385"/>
        <end position="404"/>
    </location>
</feature>
<keyword evidence="2" id="KW-0732">Signal</keyword>
<protein>
    <submittedName>
        <fullName evidence="3">Uncharacterized protein</fullName>
    </submittedName>
</protein>
<feature type="region of interest" description="Disordered" evidence="1">
    <location>
        <begin position="306"/>
        <end position="368"/>
    </location>
</feature>
<evidence type="ECO:0000256" key="2">
    <source>
        <dbReference type="SAM" id="SignalP"/>
    </source>
</evidence>
<evidence type="ECO:0000313" key="4">
    <source>
        <dbReference type="Proteomes" id="UP000800092"/>
    </source>
</evidence>
<organism evidence="3 4">
    <name type="scientific">Viridothelium virens</name>
    <name type="common">Speckled blister lichen</name>
    <name type="synonym">Trypethelium virens</name>
    <dbReference type="NCBI Taxonomy" id="1048519"/>
    <lineage>
        <taxon>Eukaryota</taxon>
        <taxon>Fungi</taxon>
        <taxon>Dikarya</taxon>
        <taxon>Ascomycota</taxon>
        <taxon>Pezizomycotina</taxon>
        <taxon>Dothideomycetes</taxon>
        <taxon>Dothideomycetes incertae sedis</taxon>
        <taxon>Trypetheliales</taxon>
        <taxon>Trypetheliaceae</taxon>
        <taxon>Viridothelium</taxon>
    </lineage>
</organism>
<feature type="compositionally biased region" description="Low complexity" evidence="1">
    <location>
        <begin position="352"/>
        <end position="368"/>
    </location>
</feature>
<evidence type="ECO:0000313" key="3">
    <source>
        <dbReference type="EMBL" id="KAF2234260.1"/>
    </source>
</evidence>